<feature type="compositionally biased region" description="Basic and acidic residues" evidence="1">
    <location>
        <begin position="89"/>
        <end position="98"/>
    </location>
</feature>
<gene>
    <name evidence="2" type="ORF">BGZ65_002184</name>
</gene>
<evidence type="ECO:0000313" key="2">
    <source>
        <dbReference type="EMBL" id="KAF9936665.1"/>
    </source>
</evidence>
<name>A0A9P6INB9_9FUNG</name>
<dbReference type="EMBL" id="JAAAHW010009752">
    <property type="protein sequence ID" value="KAF9936665.1"/>
    <property type="molecule type" value="Genomic_DNA"/>
</dbReference>
<proteinExistence type="predicted"/>
<organism evidence="2 3">
    <name type="scientific">Modicella reniformis</name>
    <dbReference type="NCBI Taxonomy" id="1440133"/>
    <lineage>
        <taxon>Eukaryota</taxon>
        <taxon>Fungi</taxon>
        <taxon>Fungi incertae sedis</taxon>
        <taxon>Mucoromycota</taxon>
        <taxon>Mortierellomycotina</taxon>
        <taxon>Mortierellomycetes</taxon>
        <taxon>Mortierellales</taxon>
        <taxon>Mortierellaceae</taxon>
        <taxon>Modicella</taxon>
    </lineage>
</organism>
<sequence>MSDAPVQPESNASQARISAWDNGTRFEAEEPDPPEAPEGDRLVPLDEPEGSGAGFSLLKELEKKCEDGRYDPPEKLEEPGGGGSGPVPPKEREGDRLDGGGSDPPEALDGGGPDPSGNPPGDEPDPDPTGKLEDVGPDLTGEFEDEELDPAEQFEDEGPDPVVALEGGELVPAEVPTDVLEGGGTFEVAVACSEDD</sequence>
<keyword evidence="3" id="KW-1185">Reference proteome</keyword>
<feature type="region of interest" description="Disordered" evidence="1">
    <location>
        <begin position="1"/>
        <end position="164"/>
    </location>
</feature>
<accession>A0A9P6INB9</accession>
<feature type="compositionally biased region" description="Basic and acidic residues" evidence="1">
    <location>
        <begin position="59"/>
        <end position="78"/>
    </location>
</feature>
<reference evidence="2" key="1">
    <citation type="journal article" date="2020" name="Fungal Divers.">
        <title>Resolving the Mortierellaceae phylogeny through synthesis of multi-gene phylogenetics and phylogenomics.</title>
        <authorList>
            <person name="Vandepol N."/>
            <person name="Liber J."/>
            <person name="Desiro A."/>
            <person name="Na H."/>
            <person name="Kennedy M."/>
            <person name="Barry K."/>
            <person name="Grigoriev I.V."/>
            <person name="Miller A.N."/>
            <person name="O'Donnell K."/>
            <person name="Stajich J.E."/>
            <person name="Bonito G."/>
        </authorList>
    </citation>
    <scope>NUCLEOTIDE SEQUENCE</scope>
    <source>
        <strain evidence="2">MES-2147</strain>
    </source>
</reference>
<feature type="compositionally biased region" description="Acidic residues" evidence="1">
    <location>
        <begin position="141"/>
        <end position="159"/>
    </location>
</feature>
<protein>
    <submittedName>
        <fullName evidence="2">Uncharacterized protein</fullName>
    </submittedName>
</protein>
<comment type="caution">
    <text evidence="2">The sequence shown here is derived from an EMBL/GenBank/DDBJ whole genome shotgun (WGS) entry which is preliminary data.</text>
</comment>
<dbReference type="AlphaFoldDB" id="A0A9P6INB9"/>
<evidence type="ECO:0000313" key="3">
    <source>
        <dbReference type="Proteomes" id="UP000749646"/>
    </source>
</evidence>
<evidence type="ECO:0000256" key="1">
    <source>
        <dbReference type="SAM" id="MobiDB-lite"/>
    </source>
</evidence>
<dbReference type="Proteomes" id="UP000749646">
    <property type="component" value="Unassembled WGS sequence"/>
</dbReference>